<sequence length="200" mass="20398">MRRSGIRLLLAALLAPKTALAHAGAHGPTEIFLDGALATLTRPEGLLPMLALGIGIALAGRDGLFRALPWMLAGLGAGVLAAGWIDLDMAALALVLGAALVLPIALLGQGLPRLATLPLAALTCGATTAGVLQGQGTGNAPLAETLGVFLTAPAPATLTFFAARLLLWPPCPRRHIALRIVASWITAIALMSLALLLRPI</sequence>
<feature type="transmembrane region" description="Helical" evidence="1">
    <location>
        <begin position="67"/>
        <end position="85"/>
    </location>
</feature>
<keyword evidence="4" id="KW-1185">Reference proteome</keyword>
<keyword evidence="1" id="KW-0812">Transmembrane</keyword>
<evidence type="ECO:0000256" key="1">
    <source>
        <dbReference type="SAM" id="Phobius"/>
    </source>
</evidence>
<feature type="transmembrane region" description="Helical" evidence="1">
    <location>
        <begin position="114"/>
        <end position="134"/>
    </location>
</feature>
<evidence type="ECO:0008006" key="5">
    <source>
        <dbReference type="Google" id="ProtNLM"/>
    </source>
</evidence>
<dbReference type="EMBL" id="CP060436">
    <property type="protein sequence ID" value="QPM91556.1"/>
    <property type="molecule type" value="Genomic_DNA"/>
</dbReference>
<reference evidence="3 4" key="1">
    <citation type="submission" date="2020-08" db="EMBL/GenBank/DDBJ databases">
        <title>Genome sequence of Rhodobacteraceae bacterium Lw-13e.</title>
        <authorList>
            <person name="Poehlein A."/>
            <person name="Wolter L."/>
            <person name="Daniel R."/>
            <person name="Brinkhoff T."/>
        </authorList>
    </citation>
    <scope>NUCLEOTIDE SEQUENCE [LARGE SCALE GENOMIC DNA]</scope>
    <source>
        <strain evidence="3 4">Lw-13e</strain>
    </source>
</reference>
<evidence type="ECO:0000313" key="3">
    <source>
        <dbReference type="EMBL" id="QPM91556.1"/>
    </source>
</evidence>
<dbReference type="RefSeq" id="WP_196941862.1">
    <property type="nucleotide sequence ID" value="NZ_CP060436.1"/>
</dbReference>
<accession>A0A7T1FQ25</accession>
<proteinExistence type="predicted"/>
<feature type="transmembrane region" description="Helical" evidence="1">
    <location>
        <begin position="176"/>
        <end position="197"/>
    </location>
</feature>
<protein>
    <recommendedName>
        <fullName evidence="5">HupE / UreJ protein</fullName>
    </recommendedName>
</protein>
<gene>
    <name evidence="3" type="ORF">PSAL_028100</name>
</gene>
<dbReference type="Proteomes" id="UP000283786">
    <property type="component" value="Chromosome"/>
</dbReference>
<feature type="chain" id="PRO_5031488111" description="HupE / UreJ protein" evidence="2">
    <location>
        <begin position="24"/>
        <end position="200"/>
    </location>
</feature>
<keyword evidence="1" id="KW-1133">Transmembrane helix</keyword>
<feature type="transmembrane region" description="Helical" evidence="1">
    <location>
        <begin position="146"/>
        <end position="167"/>
    </location>
</feature>
<evidence type="ECO:0000313" key="4">
    <source>
        <dbReference type="Proteomes" id="UP000283786"/>
    </source>
</evidence>
<name>A0A7T1FQ25_9RHOB</name>
<dbReference type="KEGG" id="palw:PSAL_028100"/>
<keyword evidence="1" id="KW-0472">Membrane</keyword>
<keyword evidence="2" id="KW-0732">Signal</keyword>
<feature type="transmembrane region" description="Helical" evidence="1">
    <location>
        <begin position="91"/>
        <end position="107"/>
    </location>
</feature>
<evidence type="ECO:0000256" key="2">
    <source>
        <dbReference type="SAM" id="SignalP"/>
    </source>
</evidence>
<dbReference type="AlphaFoldDB" id="A0A7T1FQ25"/>
<feature type="signal peptide" evidence="2">
    <location>
        <begin position="1"/>
        <end position="23"/>
    </location>
</feature>
<organism evidence="3 4">
    <name type="scientific">Pseudooceanicola algae</name>
    <dbReference type="NCBI Taxonomy" id="1537215"/>
    <lineage>
        <taxon>Bacteria</taxon>
        <taxon>Pseudomonadati</taxon>
        <taxon>Pseudomonadota</taxon>
        <taxon>Alphaproteobacteria</taxon>
        <taxon>Rhodobacterales</taxon>
        <taxon>Paracoccaceae</taxon>
        <taxon>Pseudooceanicola</taxon>
    </lineage>
</organism>